<dbReference type="Proteomes" id="UP001595593">
    <property type="component" value="Unassembled WGS sequence"/>
</dbReference>
<accession>A0ABV7G5T7</accession>
<evidence type="ECO:0000313" key="1">
    <source>
        <dbReference type="EMBL" id="MFC3127228.1"/>
    </source>
</evidence>
<keyword evidence="2" id="KW-1185">Reference proteome</keyword>
<protein>
    <submittedName>
        <fullName evidence="1">Uncharacterized protein</fullName>
    </submittedName>
</protein>
<name>A0ABV7G5T7_9PROT</name>
<proteinExistence type="predicted"/>
<comment type="caution">
    <text evidence="1">The sequence shown here is derived from an EMBL/GenBank/DDBJ whole genome shotgun (WGS) entry which is preliminary data.</text>
</comment>
<reference evidence="2" key="1">
    <citation type="journal article" date="2019" name="Int. J. Syst. Evol. Microbiol.">
        <title>The Global Catalogue of Microorganisms (GCM) 10K type strain sequencing project: providing services to taxonomists for standard genome sequencing and annotation.</title>
        <authorList>
            <consortium name="The Broad Institute Genomics Platform"/>
            <consortium name="The Broad Institute Genome Sequencing Center for Infectious Disease"/>
            <person name="Wu L."/>
            <person name="Ma J."/>
        </authorList>
    </citation>
    <scope>NUCLEOTIDE SEQUENCE [LARGE SCALE GENOMIC DNA]</scope>
    <source>
        <strain evidence="2">KCTC 52094</strain>
    </source>
</reference>
<gene>
    <name evidence="1" type="ORF">ACFOD4_19340</name>
</gene>
<organism evidence="1 2">
    <name type="scientific">Teichococcus globiformis</name>
    <dbReference type="NCBI Taxonomy" id="2307229"/>
    <lineage>
        <taxon>Bacteria</taxon>
        <taxon>Pseudomonadati</taxon>
        <taxon>Pseudomonadota</taxon>
        <taxon>Alphaproteobacteria</taxon>
        <taxon>Acetobacterales</taxon>
        <taxon>Roseomonadaceae</taxon>
        <taxon>Roseomonas</taxon>
    </lineage>
</organism>
<sequence>MSVSLMPTEAERMNMRAQLDAAYRTLIRVAADPCDPGWDLVWEAGYILNRPHAMDTPDRERLFHDRVMEQLAQCIDRTLT</sequence>
<dbReference type="EMBL" id="JBHRTN010000020">
    <property type="protein sequence ID" value="MFC3127228.1"/>
    <property type="molecule type" value="Genomic_DNA"/>
</dbReference>
<dbReference type="RefSeq" id="WP_379599094.1">
    <property type="nucleotide sequence ID" value="NZ_JBHRTN010000020.1"/>
</dbReference>
<evidence type="ECO:0000313" key="2">
    <source>
        <dbReference type="Proteomes" id="UP001595593"/>
    </source>
</evidence>